<keyword evidence="3" id="KW-1185">Reference proteome</keyword>
<name>A0A840RBM1_9NEIS</name>
<sequence length="273" mass="30518">MCRAQVRVCRVQPLFHAHHHFVIPALSRNPVRPPQVGLSWQTTDKTICSALGTNYLHLDSGFRRNDEPAGCQPRKVDSRSNPPPHPWIVTSLRIHPTHLFHAHHHFVIPALSRNPARPPQVGLSWQTTDKTTCSALGTNYLHLDSGFRRNDESAGCQPCKVDSRSDPPPHPWIVTSFRIHPTHLFHAHHHFVIPASSRNPARPPQVGLSWQTTDKTICSALGTNYLHLDSGFRRNDESAGCQPRKGGFAQQSTSPPVDCHSVPNPPYRLVIST</sequence>
<accession>A0A840RBM1</accession>
<proteinExistence type="predicted"/>
<evidence type="ECO:0000313" key="3">
    <source>
        <dbReference type="Proteomes" id="UP000543030"/>
    </source>
</evidence>
<dbReference type="EMBL" id="JACHHN010000001">
    <property type="protein sequence ID" value="MBB5189691.1"/>
    <property type="molecule type" value="Genomic_DNA"/>
</dbReference>
<protein>
    <submittedName>
        <fullName evidence="2">Uncharacterized protein</fullName>
    </submittedName>
</protein>
<comment type="caution">
    <text evidence="2">The sequence shown here is derived from an EMBL/GenBank/DDBJ whole genome shotgun (WGS) entry which is preliminary data.</text>
</comment>
<reference evidence="2 3" key="1">
    <citation type="submission" date="2020-08" db="EMBL/GenBank/DDBJ databases">
        <title>Genomic Encyclopedia of Type Strains, Phase IV (KMG-IV): sequencing the most valuable type-strain genomes for metagenomic binning, comparative biology and taxonomic classification.</title>
        <authorList>
            <person name="Goeker M."/>
        </authorList>
    </citation>
    <scope>NUCLEOTIDE SEQUENCE [LARGE SCALE GENOMIC DNA]</scope>
    <source>
        <strain evidence="2 3">DSM 18233</strain>
    </source>
</reference>
<gene>
    <name evidence="2" type="ORF">HNQ50_000401</name>
</gene>
<dbReference type="AlphaFoldDB" id="A0A840RBM1"/>
<dbReference type="Proteomes" id="UP000543030">
    <property type="component" value="Unassembled WGS sequence"/>
</dbReference>
<evidence type="ECO:0000313" key="2">
    <source>
        <dbReference type="EMBL" id="MBB5189691.1"/>
    </source>
</evidence>
<evidence type="ECO:0000256" key="1">
    <source>
        <dbReference type="SAM" id="MobiDB-lite"/>
    </source>
</evidence>
<organism evidence="2 3">
    <name type="scientific">Silvimonas terrae</name>
    <dbReference type="NCBI Taxonomy" id="300266"/>
    <lineage>
        <taxon>Bacteria</taxon>
        <taxon>Pseudomonadati</taxon>
        <taxon>Pseudomonadota</taxon>
        <taxon>Betaproteobacteria</taxon>
        <taxon>Neisseriales</taxon>
        <taxon>Chitinibacteraceae</taxon>
        <taxon>Silvimonas</taxon>
    </lineage>
</organism>
<feature type="region of interest" description="Disordered" evidence="1">
    <location>
        <begin position="236"/>
        <end position="259"/>
    </location>
</feature>